<accession>A0A5B7GVH8</accession>
<keyword evidence="2" id="KW-1185">Reference proteome</keyword>
<sequence>MARREAASYDLIRVQRFNGISGLGSRFFQEVVEEEDTAAPDERREHQDSRRRIDNLTKYTLDTFRVQCAFRKLEKEDSGVLKHCTDLVNSSFGSLSKLLPRISFMSVTHDWLPGRL</sequence>
<evidence type="ECO:0000313" key="1">
    <source>
        <dbReference type="EMBL" id="MPC60968.1"/>
    </source>
</evidence>
<dbReference type="AlphaFoldDB" id="A0A5B7GVH8"/>
<gene>
    <name evidence="1" type="ORF">E2C01_055030</name>
</gene>
<name>A0A5B7GVH8_PORTR</name>
<evidence type="ECO:0000313" key="2">
    <source>
        <dbReference type="Proteomes" id="UP000324222"/>
    </source>
</evidence>
<comment type="caution">
    <text evidence="1">The sequence shown here is derived from an EMBL/GenBank/DDBJ whole genome shotgun (WGS) entry which is preliminary data.</text>
</comment>
<reference evidence="1 2" key="1">
    <citation type="submission" date="2019-05" db="EMBL/GenBank/DDBJ databases">
        <title>Another draft genome of Portunus trituberculatus and its Hox gene families provides insights of decapod evolution.</title>
        <authorList>
            <person name="Jeong J.-H."/>
            <person name="Song I."/>
            <person name="Kim S."/>
            <person name="Choi T."/>
            <person name="Kim D."/>
            <person name="Ryu S."/>
            <person name="Kim W."/>
        </authorList>
    </citation>
    <scope>NUCLEOTIDE SEQUENCE [LARGE SCALE GENOMIC DNA]</scope>
    <source>
        <tissue evidence="1">Muscle</tissue>
    </source>
</reference>
<proteinExistence type="predicted"/>
<protein>
    <submittedName>
        <fullName evidence="1">Uncharacterized protein</fullName>
    </submittedName>
</protein>
<dbReference type="Proteomes" id="UP000324222">
    <property type="component" value="Unassembled WGS sequence"/>
</dbReference>
<organism evidence="1 2">
    <name type="scientific">Portunus trituberculatus</name>
    <name type="common">Swimming crab</name>
    <name type="synonym">Neptunus trituberculatus</name>
    <dbReference type="NCBI Taxonomy" id="210409"/>
    <lineage>
        <taxon>Eukaryota</taxon>
        <taxon>Metazoa</taxon>
        <taxon>Ecdysozoa</taxon>
        <taxon>Arthropoda</taxon>
        <taxon>Crustacea</taxon>
        <taxon>Multicrustacea</taxon>
        <taxon>Malacostraca</taxon>
        <taxon>Eumalacostraca</taxon>
        <taxon>Eucarida</taxon>
        <taxon>Decapoda</taxon>
        <taxon>Pleocyemata</taxon>
        <taxon>Brachyura</taxon>
        <taxon>Eubrachyura</taxon>
        <taxon>Portunoidea</taxon>
        <taxon>Portunidae</taxon>
        <taxon>Portuninae</taxon>
        <taxon>Portunus</taxon>
    </lineage>
</organism>
<dbReference type="EMBL" id="VSRR010018083">
    <property type="protein sequence ID" value="MPC60968.1"/>
    <property type="molecule type" value="Genomic_DNA"/>
</dbReference>